<dbReference type="Proteomes" id="UP001370490">
    <property type="component" value="Unassembled WGS sequence"/>
</dbReference>
<dbReference type="CDD" id="cd22160">
    <property type="entry name" value="F-box_AtFBL13-like"/>
    <property type="match status" value="1"/>
</dbReference>
<dbReference type="Gene3D" id="1.20.1280.50">
    <property type="match status" value="1"/>
</dbReference>
<dbReference type="PANTHER" id="PTHR31293">
    <property type="entry name" value="RNI-LIKE SUPERFAMILY PROTEIN"/>
    <property type="match status" value="1"/>
</dbReference>
<dbReference type="Pfam" id="PF00646">
    <property type="entry name" value="F-box"/>
    <property type="match status" value="1"/>
</dbReference>
<name>A0AAN8W3J9_9MAGN</name>
<dbReference type="InterPro" id="IPR053781">
    <property type="entry name" value="F-box_AtFBL13-like"/>
</dbReference>
<dbReference type="EMBL" id="JBAMMX010000002">
    <property type="protein sequence ID" value="KAK6945683.1"/>
    <property type="molecule type" value="Genomic_DNA"/>
</dbReference>
<comment type="caution">
    <text evidence="2">The sequence shown here is derived from an EMBL/GenBank/DDBJ whole genome shotgun (WGS) entry which is preliminary data.</text>
</comment>
<organism evidence="2 3">
    <name type="scientific">Dillenia turbinata</name>
    <dbReference type="NCBI Taxonomy" id="194707"/>
    <lineage>
        <taxon>Eukaryota</taxon>
        <taxon>Viridiplantae</taxon>
        <taxon>Streptophyta</taxon>
        <taxon>Embryophyta</taxon>
        <taxon>Tracheophyta</taxon>
        <taxon>Spermatophyta</taxon>
        <taxon>Magnoliopsida</taxon>
        <taxon>eudicotyledons</taxon>
        <taxon>Gunneridae</taxon>
        <taxon>Pentapetalae</taxon>
        <taxon>Dilleniales</taxon>
        <taxon>Dilleniaceae</taxon>
        <taxon>Dillenia</taxon>
    </lineage>
</organism>
<dbReference type="SMART" id="SM00256">
    <property type="entry name" value="FBOX"/>
    <property type="match status" value="1"/>
</dbReference>
<dbReference type="InterPro" id="IPR036047">
    <property type="entry name" value="F-box-like_dom_sf"/>
</dbReference>
<dbReference type="SUPFAM" id="SSF81383">
    <property type="entry name" value="F-box domain"/>
    <property type="match status" value="1"/>
</dbReference>
<evidence type="ECO:0000259" key="1">
    <source>
        <dbReference type="PROSITE" id="PS50181"/>
    </source>
</evidence>
<reference evidence="2 3" key="1">
    <citation type="submission" date="2023-12" db="EMBL/GenBank/DDBJ databases">
        <title>A high-quality genome assembly for Dillenia turbinata (Dilleniales).</title>
        <authorList>
            <person name="Chanderbali A."/>
        </authorList>
    </citation>
    <scope>NUCLEOTIDE SEQUENCE [LARGE SCALE GENOMIC DNA]</scope>
    <source>
        <strain evidence="2">LSX21</strain>
        <tissue evidence="2">Leaf</tissue>
    </source>
</reference>
<dbReference type="AlphaFoldDB" id="A0AAN8W3J9"/>
<sequence>MANSKLTSQGNPKDDEEEEDRISKLPNAILARILSHLPTKLSVSTSILSSKWRYIWTSVADLFFEFGEAVRRDPRFINFIDRVFALHNPNKRIRSLRIYWYTKNDFCEDLAKWSGGYASLLAKRMRSDCFGLCSFRKKPFGLTKLNRNLCTNLFSMA</sequence>
<dbReference type="InterPro" id="IPR001810">
    <property type="entry name" value="F-box_dom"/>
</dbReference>
<feature type="domain" description="F-box" evidence="1">
    <location>
        <begin position="19"/>
        <end position="66"/>
    </location>
</feature>
<accession>A0AAN8W3J9</accession>
<dbReference type="InterPro" id="IPR055294">
    <property type="entry name" value="FBL60-like"/>
</dbReference>
<protein>
    <submittedName>
        <fullName evidence="2">F-box domain</fullName>
    </submittedName>
</protein>
<evidence type="ECO:0000313" key="3">
    <source>
        <dbReference type="Proteomes" id="UP001370490"/>
    </source>
</evidence>
<dbReference type="PANTHER" id="PTHR31293:SF12">
    <property type="entry name" value="RNI-LIKE SUPERFAMILY PROTEIN"/>
    <property type="match status" value="1"/>
</dbReference>
<dbReference type="PROSITE" id="PS50181">
    <property type="entry name" value="FBOX"/>
    <property type="match status" value="1"/>
</dbReference>
<evidence type="ECO:0000313" key="2">
    <source>
        <dbReference type="EMBL" id="KAK6945683.1"/>
    </source>
</evidence>
<proteinExistence type="predicted"/>
<keyword evidence="3" id="KW-1185">Reference proteome</keyword>
<gene>
    <name evidence="2" type="ORF">RJ641_013227</name>
</gene>